<dbReference type="Gene3D" id="2.40.70.10">
    <property type="entry name" value="Acid Proteases"/>
    <property type="match status" value="1"/>
</dbReference>
<dbReference type="InterPro" id="IPR032799">
    <property type="entry name" value="TAXi_C"/>
</dbReference>
<proteinExistence type="predicted"/>
<sequence length="226" mass="25037">MGWGPRSLLNQIGSASNGLFSYCFPQAHNGDVPTTLLKFGSDIVRGRNLSTTPLVKYSNLDSYYVNLQGLSVDGIRLNIPGWVFARKGYGRGGCVIDSGAEVSHIVDFAYRVLRQALVNYFARVGGLNMVMGMGRGLDLCYQWGNTKPVFDYPKIGFHFQGADLVVEPAGLFVEVEAQRYFCLAMVSSHQFDLTAIGAYQQINRRFIFDNGRKQLLFGPENCALNP</sequence>
<evidence type="ECO:0000256" key="2">
    <source>
        <dbReference type="ARBA" id="ARBA00022801"/>
    </source>
</evidence>
<name>A0AAP0RIX5_LIQFO</name>
<comment type="caution">
    <text evidence="4">The sequence shown here is derived from an EMBL/GenBank/DDBJ whole genome shotgun (WGS) entry which is preliminary data.</text>
</comment>
<dbReference type="PANTHER" id="PTHR47967">
    <property type="entry name" value="OS07G0603500 PROTEIN-RELATED"/>
    <property type="match status" value="1"/>
</dbReference>
<feature type="domain" description="Peptidase A1" evidence="3">
    <location>
        <begin position="1"/>
        <end position="218"/>
    </location>
</feature>
<dbReference type="EMBL" id="JBBPBK010000009">
    <property type="protein sequence ID" value="KAK9278400.1"/>
    <property type="molecule type" value="Genomic_DNA"/>
</dbReference>
<evidence type="ECO:0000313" key="5">
    <source>
        <dbReference type="Proteomes" id="UP001415857"/>
    </source>
</evidence>
<dbReference type="InterPro" id="IPR033121">
    <property type="entry name" value="PEPTIDASE_A1"/>
</dbReference>
<accession>A0AAP0RIX5</accession>
<dbReference type="Pfam" id="PF14541">
    <property type="entry name" value="TAXi_C"/>
    <property type="match status" value="1"/>
</dbReference>
<evidence type="ECO:0000259" key="3">
    <source>
        <dbReference type="PROSITE" id="PS51767"/>
    </source>
</evidence>
<dbReference type="InterPro" id="IPR051708">
    <property type="entry name" value="Plant_Aspart_Prot_A1"/>
</dbReference>
<gene>
    <name evidence="4" type="ORF">L1049_027965</name>
</gene>
<keyword evidence="1" id="KW-0645">Protease</keyword>
<dbReference type="InterPro" id="IPR021109">
    <property type="entry name" value="Peptidase_aspartic_dom_sf"/>
</dbReference>
<reference evidence="4 5" key="1">
    <citation type="journal article" date="2024" name="Plant J.">
        <title>Genome sequences and population genomics reveal climatic adaptation and genomic divergence between two closely related sweetgum species.</title>
        <authorList>
            <person name="Xu W.Q."/>
            <person name="Ren C.Q."/>
            <person name="Zhang X.Y."/>
            <person name="Comes H.P."/>
            <person name="Liu X.H."/>
            <person name="Li Y.G."/>
            <person name="Kettle C.J."/>
            <person name="Jalonen R."/>
            <person name="Gaisberger H."/>
            <person name="Ma Y.Z."/>
            <person name="Qiu Y.X."/>
        </authorList>
    </citation>
    <scope>NUCLEOTIDE SEQUENCE [LARGE SCALE GENOMIC DNA]</scope>
    <source>
        <strain evidence="4">Hangzhou</strain>
    </source>
</reference>
<dbReference type="PROSITE" id="PS51767">
    <property type="entry name" value="PEPTIDASE_A1"/>
    <property type="match status" value="1"/>
</dbReference>
<dbReference type="Proteomes" id="UP001415857">
    <property type="component" value="Unassembled WGS sequence"/>
</dbReference>
<dbReference type="GO" id="GO:0005576">
    <property type="term" value="C:extracellular region"/>
    <property type="evidence" value="ECO:0007669"/>
    <property type="project" value="TreeGrafter"/>
</dbReference>
<dbReference type="GO" id="GO:0006508">
    <property type="term" value="P:proteolysis"/>
    <property type="evidence" value="ECO:0007669"/>
    <property type="project" value="UniProtKB-KW"/>
</dbReference>
<protein>
    <recommendedName>
        <fullName evidence="3">Peptidase A1 domain-containing protein</fullName>
    </recommendedName>
</protein>
<dbReference type="GO" id="GO:0008233">
    <property type="term" value="F:peptidase activity"/>
    <property type="evidence" value="ECO:0007669"/>
    <property type="project" value="UniProtKB-KW"/>
</dbReference>
<organism evidence="4 5">
    <name type="scientific">Liquidambar formosana</name>
    <name type="common">Formosan gum</name>
    <dbReference type="NCBI Taxonomy" id="63359"/>
    <lineage>
        <taxon>Eukaryota</taxon>
        <taxon>Viridiplantae</taxon>
        <taxon>Streptophyta</taxon>
        <taxon>Embryophyta</taxon>
        <taxon>Tracheophyta</taxon>
        <taxon>Spermatophyta</taxon>
        <taxon>Magnoliopsida</taxon>
        <taxon>eudicotyledons</taxon>
        <taxon>Gunneridae</taxon>
        <taxon>Pentapetalae</taxon>
        <taxon>Saxifragales</taxon>
        <taxon>Altingiaceae</taxon>
        <taxon>Liquidambar</taxon>
    </lineage>
</organism>
<dbReference type="AlphaFoldDB" id="A0AAP0RIX5"/>
<keyword evidence="2" id="KW-0378">Hydrolase</keyword>
<evidence type="ECO:0000256" key="1">
    <source>
        <dbReference type="ARBA" id="ARBA00022670"/>
    </source>
</evidence>
<keyword evidence="5" id="KW-1185">Reference proteome</keyword>
<evidence type="ECO:0000313" key="4">
    <source>
        <dbReference type="EMBL" id="KAK9278400.1"/>
    </source>
</evidence>
<dbReference type="SUPFAM" id="SSF50630">
    <property type="entry name" value="Acid proteases"/>
    <property type="match status" value="1"/>
</dbReference>
<dbReference type="PANTHER" id="PTHR47967:SF123">
    <property type="entry name" value="ASPARTIC PROTEINASE NEPENTHESIN-1-LIKE"/>
    <property type="match status" value="1"/>
</dbReference>